<reference evidence="2" key="1">
    <citation type="journal article" date="2021" name="New Phytol.">
        <title>Evolutionary innovations through gain and loss of genes in the ectomycorrhizal Boletales.</title>
        <authorList>
            <person name="Wu G."/>
            <person name="Miyauchi S."/>
            <person name="Morin E."/>
            <person name="Kuo A."/>
            <person name="Drula E."/>
            <person name="Varga T."/>
            <person name="Kohler A."/>
            <person name="Feng B."/>
            <person name="Cao Y."/>
            <person name="Lipzen A."/>
            <person name="Daum C."/>
            <person name="Hundley H."/>
            <person name="Pangilinan J."/>
            <person name="Johnson J."/>
            <person name="Barry K."/>
            <person name="LaButti K."/>
            <person name="Ng V."/>
            <person name="Ahrendt S."/>
            <person name="Min B."/>
            <person name="Choi I.G."/>
            <person name="Park H."/>
            <person name="Plett J.M."/>
            <person name="Magnuson J."/>
            <person name="Spatafora J.W."/>
            <person name="Nagy L.G."/>
            <person name="Henrissat B."/>
            <person name="Grigoriev I.V."/>
            <person name="Yang Z.L."/>
            <person name="Xu J."/>
            <person name="Martin F.M."/>
        </authorList>
    </citation>
    <scope>NUCLEOTIDE SEQUENCE</scope>
    <source>
        <strain evidence="2">KKN 215</strain>
    </source>
</reference>
<comment type="caution">
    <text evidence="2">The sequence shown here is derived from an EMBL/GenBank/DDBJ whole genome shotgun (WGS) entry which is preliminary data.</text>
</comment>
<dbReference type="EMBL" id="JAEVFJ010000014">
    <property type="protein sequence ID" value="KAH8100983.1"/>
    <property type="molecule type" value="Genomic_DNA"/>
</dbReference>
<feature type="region of interest" description="Disordered" evidence="1">
    <location>
        <begin position="633"/>
        <end position="681"/>
    </location>
</feature>
<organism evidence="2 3">
    <name type="scientific">Cristinia sonorae</name>
    <dbReference type="NCBI Taxonomy" id="1940300"/>
    <lineage>
        <taxon>Eukaryota</taxon>
        <taxon>Fungi</taxon>
        <taxon>Dikarya</taxon>
        <taxon>Basidiomycota</taxon>
        <taxon>Agaricomycotina</taxon>
        <taxon>Agaricomycetes</taxon>
        <taxon>Agaricomycetidae</taxon>
        <taxon>Agaricales</taxon>
        <taxon>Pleurotineae</taxon>
        <taxon>Stephanosporaceae</taxon>
        <taxon>Cristinia</taxon>
    </lineage>
</organism>
<evidence type="ECO:0000313" key="2">
    <source>
        <dbReference type="EMBL" id="KAH8100983.1"/>
    </source>
</evidence>
<gene>
    <name evidence="2" type="ORF">BXZ70DRAFT_907128</name>
</gene>
<name>A0A8K0UP41_9AGAR</name>
<dbReference type="Gene3D" id="1.20.1280.50">
    <property type="match status" value="1"/>
</dbReference>
<dbReference type="SUPFAM" id="SSF81383">
    <property type="entry name" value="F-box domain"/>
    <property type="match status" value="1"/>
</dbReference>
<dbReference type="Proteomes" id="UP000813824">
    <property type="component" value="Unassembled WGS sequence"/>
</dbReference>
<dbReference type="OrthoDB" id="3219396at2759"/>
<evidence type="ECO:0000256" key="1">
    <source>
        <dbReference type="SAM" id="MobiDB-lite"/>
    </source>
</evidence>
<protein>
    <recommendedName>
        <fullName evidence="4">F-box domain-containing protein</fullName>
    </recommendedName>
</protein>
<proteinExistence type="predicted"/>
<evidence type="ECO:0000313" key="3">
    <source>
        <dbReference type="Proteomes" id="UP000813824"/>
    </source>
</evidence>
<evidence type="ECO:0008006" key="4">
    <source>
        <dbReference type="Google" id="ProtNLM"/>
    </source>
</evidence>
<dbReference type="AlphaFoldDB" id="A0A8K0UP41"/>
<sequence>MPLSFGMPRFSTPERVDETRIDEDFRRILSILGDTCPFRLLPADVFVDNIIIYLDVEDIIRLRMVNKVFLTITEEPSIWKRLLKRTTFPLPPLPPCSRYNLTNLTNLETERLITRAVSLDKTWRQAYPPFLDDWNVETYFHVNSMVFVPGGRYLIASVRDQANFDFQIVVYVLDHVYGLVPIAALPTRAKAYQLEARYLSVEKAPETEEERACGPREQTRLDRAAAAQKKEKKRVLVPGIAISFICSRPKNPADWQKIPDDYNGGFDMDIDVPFIHECFCVHVNLNDLEALVGSRMEPTSKQFRYAAINKGPPFRQLIRLRSRSTFGPTSICEGDDGTPYFAAVKSEQTIVLQPFDATQGAIEMRLQNVIANRIHVIFGLRILPEQEQILVVRRIEPRPNHIEKPAYSLALYNIPKNNTTKVVSMDVQPEREVSFDTDELVDIQIPAHDAPLREDHSFRGELDREMYRGRPITIFARTLNPNGLWRLTMLPVRIQRPPEDPKAKLSPYFYKYSFSDSAEVFTITAPVGKAYVLMAGAIRSIVYTISLTDISLCPKIVGLYRYTDDVAHPAPEQMQHSRHSPVNAMPLRELDLEMNGNRIAAMAWDETIGRLCMVNEGDMRLFVLDFGKGPTTDPQGRRLPLRLPVPPESTTTPINGILVTGQKNDAGTAGRVPRRPVNRRG</sequence>
<feature type="compositionally biased region" description="Basic residues" evidence="1">
    <location>
        <begin position="672"/>
        <end position="681"/>
    </location>
</feature>
<keyword evidence="3" id="KW-1185">Reference proteome</keyword>
<accession>A0A8K0UP41</accession>
<dbReference type="InterPro" id="IPR036047">
    <property type="entry name" value="F-box-like_dom_sf"/>
</dbReference>